<dbReference type="PROSITE" id="PS50089">
    <property type="entry name" value="ZF_RING_2"/>
    <property type="match status" value="1"/>
</dbReference>
<dbReference type="InterPro" id="IPR013083">
    <property type="entry name" value="Znf_RING/FYVE/PHD"/>
</dbReference>
<dbReference type="InterPro" id="IPR039515">
    <property type="entry name" value="NOT4_mRING-HC-C4C4"/>
</dbReference>
<dbReference type="InterPro" id="IPR001841">
    <property type="entry name" value="Znf_RING"/>
</dbReference>
<name>A0A9D4ZQK4_ADICA</name>
<keyword evidence="4" id="KW-1185">Reference proteome</keyword>
<dbReference type="InterPro" id="IPR039780">
    <property type="entry name" value="Mot2"/>
</dbReference>
<organism evidence="3 4">
    <name type="scientific">Adiantum capillus-veneris</name>
    <name type="common">Maidenhair fern</name>
    <dbReference type="NCBI Taxonomy" id="13818"/>
    <lineage>
        <taxon>Eukaryota</taxon>
        <taxon>Viridiplantae</taxon>
        <taxon>Streptophyta</taxon>
        <taxon>Embryophyta</taxon>
        <taxon>Tracheophyta</taxon>
        <taxon>Polypodiopsida</taxon>
        <taxon>Polypodiidae</taxon>
        <taxon>Polypodiales</taxon>
        <taxon>Pteridineae</taxon>
        <taxon>Pteridaceae</taxon>
        <taxon>Vittarioideae</taxon>
        <taxon>Adiantum</taxon>
    </lineage>
</organism>
<dbReference type="Gene3D" id="3.30.40.10">
    <property type="entry name" value="Zinc/RING finger domain, C3HC4 (zinc finger)"/>
    <property type="match status" value="1"/>
</dbReference>
<evidence type="ECO:0000259" key="2">
    <source>
        <dbReference type="PROSITE" id="PS50089"/>
    </source>
</evidence>
<evidence type="ECO:0000256" key="1">
    <source>
        <dbReference type="PROSITE-ProRule" id="PRU00175"/>
    </source>
</evidence>
<reference evidence="3" key="1">
    <citation type="submission" date="2021-01" db="EMBL/GenBank/DDBJ databases">
        <title>Adiantum capillus-veneris genome.</title>
        <authorList>
            <person name="Fang Y."/>
            <person name="Liao Q."/>
        </authorList>
    </citation>
    <scope>NUCLEOTIDE SEQUENCE</scope>
    <source>
        <strain evidence="3">H3</strain>
        <tissue evidence="3">Leaf</tissue>
    </source>
</reference>
<dbReference type="GO" id="GO:0030014">
    <property type="term" value="C:CCR4-NOT complex"/>
    <property type="evidence" value="ECO:0007669"/>
    <property type="project" value="InterPro"/>
</dbReference>
<keyword evidence="1" id="KW-0862">Zinc</keyword>
<comment type="caution">
    <text evidence="3">The sequence shown here is derived from an EMBL/GenBank/DDBJ whole genome shotgun (WGS) entry which is preliminary data.</text>
</comment>
<dbReference type="Proteomes" id="UP000886520">
    <property type="component" value="Chromosome 2"/>
</dbReference>
<dbReference type="GO" id="GO:0016567">
    <property type="term" value="P:protein ubiquitination"/>
    <property type="evidence" value="ECO:0007669"/>
    <property type="project" value="TreeGrafter"/>
</dbReference>
<proteinExistence type="predicted"/>
<dbReference type="GO" id="GO:0008270">
    <property type="term" value="F:zinc ion binding"/>
    <property type="evidence" value="ECO:0007669"/>
    <property type="project" value="UniProtKB-KW"/>
</dbReference>
<gene>
    <name evidence="3" type="ORF">GOP47_0001984</name>
</gene>
<dbReference type="GO" id="GO:0004842">
    <property type="term" value="F:ubiquitin-protein transferase activity"/>
    <property type="evidence" value="ECO:0007669"/>
    <property type="project" value="InterPro"/>
</dbReference>
<protein>
    <recommendedName>
        <fullName evidence="2">RING-type domain-containing protein</fullName>
    </recommendedName>
</protein>
<dbReference type="EMBL" id="JABFUD020000003">
    <property type="protein sequence ID" value="KAI5082241.1"/>
    <property type="molecule type" value="Genomic_DNA"/>
</dbReference>
<dbReference type="PANTHER" id="PTHR12603">
    <property type="entry name" value="CCR4-NOT TRANSCRIPTION COMPLEX RELATED"/>
    <property type="match status" value="1"/>
</dbReference>
<keyword evidence="1" id="KW-0479">Metal-binding</keyword>
<keyword evidence="1" id="KW-0863">Zinc-finger</keyword>
<dbReference type="CDD" id="cd16618">
    <property type="entry name" value="mRING-HC-C4C4_CNOT4"/>
    <property type="match status" value="1"/>
</dbReference>
<dbReference type="Pfam" id="PF14570">
    <property type="entry name" value="zf-RING_4"/>
    <property type="match status" value="1"/>
</dbReference>
<dbReference type="SUPFAM" id="SSF57850">
    <property type="entry name" value="RING/U-box"/>
    <property type="match status" value="1"/>
</dbReference>
<sequence length="390" mass="42647">MASPAALSVVDSQFCHAMAGQDIASQASVLVKDASKRKRVNRKIKQCKLDARREQWLAQVTMSKHCQDGHQESLSSSGKLDLGEIVHPENHDNLAYGSRDIQHCTSEKFDKTFSRSHLHLLPPEHCGGEDWKHTSSPSGYGSCLSDCFGTEVSPKSTGSGSPKSKVKKVGIVHGQENRERFSNEINSKDGTAGHIRCIFDRHADKTNENGHESENEDWEAAADALGLYLSCENLRNANAREEGPEKKVSHDLSQASLTDCTIQRTAASCEVISRSLSTKAWMPDDAHRPASLPNLSKQQSLPAYFPGQNQQWVGAQKALQDLISGPSLCPICAEELDNTDSSFEPCACGFQLCLFCHHRIASEDGRCPGCRRFYSSSSTAVTLAPSSIKC</sequence>
<dbReference type="PANTHER" id="PTHR12603:SF0">
    <property type="entry name" value="CCR4-NOT TRANSCRIPTION COMPLEX SUBUNIT 4"/>
    <property type="match status" value="1"/>
</dbReference>
<dbReference type="OrthoDB" id="1923159at2759"/>
<evidence type="ECO:0000313" key="4">
    <source>
        <dbReference type="Proteomes" id="UP000886520"/>
    </source>
</evidence>
<feature type="domain" description="RING-type" evidence="2">
    <location>
        <begin position="329"/>
        <end position="371"/>
    </location>
</feature>
<accession>A0A9D4ZQK4</accession>
<evidence type="ECO:0000313" key="3">
    <source>
        <dbReference type="EMBL" id="KAI5082241.1"/>
    </source>
</evidence>
<dbReference type="AlphaFoldDB" id="A0A9D4ZQK4"/>